<reference evidence="3 4" key="1">
    <citation type="submission" date="2021-08" db="EMBL/GenBank/DDBJ databases">
        <title>Muricauda profundi sp. nov., a marine bacterium isolated from deep seawater of the Mariana Trench.</title>
        <authorList>
            <person name="Wei Y."/>
        </authorList>
    </citation>
    <scope>NUCLEOTIDE SEQUENCE [LARGE SCALE GENOMIC DNA]</scope>
    <source>
        <strain evidence="3 4">W52</strain>
    </source>
</reference>
<dbReference type="Pfam" id="PF20862">
    <property type="entry name" value="DUF6843"/>
    <property type="match status" value="1"/>
</dbReference>
<dbReference type="PROSITE" id="PS51257">
    <property type="entry name" value="PROKAR_LIPOPROTEIN"/>
    <property type="match status" value="1"/>
</dbReference>
<evidence type="ECO:0000256" key="1">
    <source>
        <dbReference type="SAM" id="SignalP"/>
    </source>
</evidence>
<comment type="caution">
    <text evidence="3">The sequence shown here is derived from an EMBL/GenBank/DDBJ whole genome shotgun (WGS) entry which is preliminary data.</text>
</comment>
<accession>A0ABS7ESF5</accession>
<organism evidence="3 4">
    <name type="scientific">Flagellimonas abyssi</name>
    <dbReference type="NCBI Taxonomy" id="2864871"/>
    <lineage>
        <taxon>Bacteria</taxon>
        <taxon>Pseudomonadati</taxon>
        <taxon>Bacteroidota</taxon>
        <taxon>Flavobacteriia</taxon>
        <taxon>Flavobacteriales</taxon>
        <taxon>Flavobacteriaceae</taxon>
        <taxon>Flagellimonas</taxon>
    </lineage>
</organism>
<dbReference type="Proteomes" id="UP001196136">
    <property type="component" value="Unassembled WGS sequence"/>
</dbReference>
<evidence type="ECO:0000313" key="4">
    <source>
        <dbReference type="Proteomes" id="UP001196136"/>
    </source>
</evidence>
<protein>
    <recommendedName>
        <fullName evidence="2">DUF6843 domain-containing protein</fullName>
    </recommendedName>
</protein>
<feature type="domain" description="DUF6843" evidence="2">
    <location>
        <begin position="21"/>
        <end position="119"/>
    </location>
</feature>
<evidence type="ECO:0000313" key="3">
    <source>
        <dbReference type="EMBL" id="MBW8200532.1"/>
    </source>
</evidence>
<keyword evidence="4" id="KW-1185">Reference proteome</keyword>
<dbReference type="InterPro" id="IPR049293">
    <property type="entry name" value="DUF6843"/>
</dbReference>
<dbReference type="EMBL" id="JAHZSV010000015">
    <property type="protein sequence ID" value="MBW8200532.1"/>
    <property type="molecule type" value="Genomic_DNA"/>
</dbReference>
<feature type="signal peptide" evidence="1">
    <location>
        <begin position="1"/>
        <end position="19"/>
    </location>
</feature>
<gene>
    <name evidence="3" type="ORF">K1F36_11880</name>
</gene>
<keyword evidence="1" id="KW-0732">Signal</keyword>
<name>A0ABS7ESF5_9FLAO</name>
<evidence type="ECO:0000259" key="2">
    <source>
        <dbReference type="Pfam" id="PF20862"/>
    </source>
</evidence>
<dbReference type="RefSeq" id="WP_220114020.1">
    <property type="nucleotide sequence ID" value="NZ_JAHZSV010000015.1"/>
</dbReference>
<feature type="chain" id="PRO_5045836867" description="DUF6843 domain-containing protein" evidence="1">
    <location>
        <begin position="20"/>
        <end position="168"/>
    </location>
</feature>
<proteinExistence type="predicted"/>
<sequence>MIRITILILLITMVGCAQKAEDTIRLIPEGYEGAVVIIYNQEDGAPKEYEENARVYRIPETGVLRTQFEPNYGVQNHQFFYVGSNGERSKIQFVMTNIEGFASENKGNDKIFAYLEQTIGEVEKYNPDTKELIYIIEPARTFYIGRMKDIDKDYQEQLNFTFKHHKNQ</sequence>